<evidence type="ECO:0000313" key="2">
    <source>
        <dbReference type="Proteomes" id="UP000254792"/>
    </source>
</evidence>
<organism evidence="1 2">
    <name type="scientific">Spiroplasma alleghenense</name>
    <dbReference type="NCBI Taxonomy" id="216931"/>
    <lineage>
        <taxon>Bacteria</taxon>
        <taxon>Bacillati</taxon>
        <taxon>Mycoplasmatota</taxon>
        <taxon>Mollicutes</taxon>
        <taxon>Entomoplasmatales</taxon>
        <taxon>Spiroplasmataceae</taxon>
        <taxon>Spiroplasma</taxon>
    </lineage>
</organism>
<accession>A0A345Z4V8</accession>
<dbReference type="KEGG" id="salx:SALLE_v1c09670"/>
<name>A0A345Z4V8_9MOLU</name>
<reference evidence="1 2" key="1">
    <citation type="submission" date="2018-07" db="EMBL/GenBank/DDBJ databases">
        <title>Complete genome sequence of Spiroplasma alleghenense PLHS-1 (ATCC 51752).</title>
        <authorList>
            <person name="Chou L."/>
            <person name="Lee T.-Y."/>
            <person name="Tsai Y.-M."/>
            <person name="Kuo C.-H."/>
        </authorList>
    </citation>
    <scope>NUCLEOTIDE SEQUENCE [LARGE SCALE GENOMIC DNA]</scope>
    <source>
        <strain evidence="1 2">PLHS-1</strain>
    </source>
</reference>
<dbReference type="OrthoDB" id="2287900at2"/>
<dbReference type="AlphaFoldDB" id="A0A345Z4V8"/>
<evidence type="ECO:0000313" key="1">
    <source>
        <dbReference type="EMBL" id="AXK51637.1"/>
    </source>
</evidence>
<dbReference type="Proteomes" id="UP000254792">
    <property type="component" value="Chromosome"/>
</dbReference>
<dbReference type="EMBL" id="CP031376">
    <property type="protein sequence ID" value="AXK51637.1"/>
    <property type="molecule type" value="Genomic_DNA"/>
</dbReference>
<proteinExistence type="predicted"/>
<protein>
    <submittedName>
        <fullName evidence="1">Uncharacterized protein</fullName>
    </submittedName>
</protein>
<sequence length="200" mass="23521">MTEIEKLLELNYEDCCNYFINKYGKVGGNYFNDEECTRKNTKVTRGKEGLYIHHIDEDKAILLSTPEYARENPFEFQKADRLVYCNLLEHLLLHIKIFEYPNKNKNIGEDVGIGGIYNFIAPELNDIYSGISYKQPWKQKVVEVVIPLKSDYFKCIEKLLSLGFDRPLLRSFYFNELSGIWNPEKNKEIFDELRKLGVKN</sequence>
<keyword evidence="2" id="KW-1185">Reference proteome</keyword>
<gene>
    <name evidence="1" type="ORF">SALLE_v1c09670</name>
</gene>
<dbReference type="RefSeq" id="WP_115558530.1">
    <property type="nucleotide sequence ID" value="NZ_CP031376.1"/>
</dbReference>